<feature type="transmembrane region" description="Helical" evidence="5">
    <location>
        <begin position="103"/>
        <end position="128"/>
    </location>
</feature>
<accession>A0A1I2Z4C2</accession>
<dbReference type="RefSeq" id="WP_092475239.1">
    <property type="nucleotide sequence ID" value="NZ_FOOX01000024.1"/>
</dbReference>
<dbReference type="PANTHER" id="PTHR33514:SF13">
    <property type="entry name" value="PROTEIN ABCI12, CHLOROPLASTIC"/>
    <property type="match status" value="1"/>
</dbReference>
<reference evidence="7" key="1">
    <citation type="submission" date="2016-10" db="EMBL/GenBank/DDBJ databases">
        <authorList>
            <person name="Varghese N."/>
            <person name="Submissions S."/>
        </authorList>
    </citation>
    <scope>NUCLEOTIDE SEQUENCE [LARGE SCALE GENOMIC DNA]</scope>
    <source>
        <strain evidence="7">DSM 17038</strain>
    </source>
</reference>
<evidence type="ECO:0000256" key="4">
    <source>
        <dbReference type="ARBA" id="ARBA00023136"/>
    </source>
</evidence>
<feature type="transmembrane region" description="Helical" evidence="5">
    <location>
        <begin position="62"/>
        <end position="82"/>
    </location>
</feature>
<dbReference type="InterPro" id="IPR003339">
    <property type="entry name" value="ABC/ECF_trnsptr_transmembrane"/>
</dbReference>
<evidence type="ECO:0000256" key="5">
    <source>
        <dbReference type="SAM" id="Phobius"/>
    </source>
</evidence>
<evidence type="ECO:0000313" key="7">
    <source>
        <dbReference type="Proteomes" id="UP000199337"/>
    </source>
</evidence>
<evidence type="ECO:0000256" key="3">
    <source>
        <dbReference type="ARBA" id="ARBA00022989"/>
    </source>
</evidence>
<dbReference type="OrthoDB" id="8075495at2"/>
<dbReference type="GO" id="GO:0005886">
    <property type="term" value="C:plasma membrane"/>
    <property type="evidence" value="ECO:0007669"/>
    <property type="project" value="TreeGrafter"/>
</dbReference>
<dbReference type="Pfam" id="PF02361">
    <property type="entry name" value="CbiQ"/>
    <property type="match status" value="1"/>
</dbReference>
<dbReference type="CDD" id="cd16914">
    <property type="entry name" value="EcfT"/>
    <property type="match status" value="1"/>
</dbReference>
<keyword evidence="4 5" id="KW-0472">Membrane</keyword>
<dbReference type="AlphaFoldDB" id="A0A1I2Z4C2"/>
<organism evidence="6 7">
    <name type="scientific">Desulfotruncus arcticus DSM 17038</name>
    <dbReference type="NCBI Taxonomy" id="1121424"/>
    <lineage>
        <taxon>Bacteria</taxon>
        <taxon>Bacillati</taxon>
        <taxon>Bacillota</taxon>
        <taxon>Clostridia</taxon>
        <taxon>Eubacteriales</taxon>
        <taxon>Desulfallaceae</taxon>
        <taxon>Desulfotruncus</taxon>
    </lineage>
</organism>
<feature type="transmembrane region" description="Helical" evidence="5">
    <location>
        <begin position="21"/>
        <end position="42"/>
    </location>
</feature>
<keyword evidence="3 5" id="KW-1133">Transmembrane helix</keyword>
<protein>
    <submittedName>
        <fullName evidence="6">Energy-coupling factor transport system permease protein</fullName>
    </submittedName>
</protein>
<dbReference type="PANTHER" id="PTHR33514">
    <property type="entry name" value="PROTEIN ABCI12, CHLOROPLASTIC"/>
    <property type="match status" value="1"/>
</dbReference>
<comment type="subcellular location">
    <subcellularLocation>
        <location evidence="1">Membrane</location>
        <topology evidence="1">Multi-pass membrane protein</topology>
    </subcellularLocation>
</comment>
<dbReference type="Proteomes" id="UP000199337">
    <property type="component" value="Unassembled WGS sequence"/>
</dbReference>
<gene>
    <name evidence="6" type="ORF">SAMN05660649_04751</name>
</gene>
<keyword evidence="2 5" id="KW-0812">Transmembrane</keyword>
<dbReference type="EMBL" id="FOOX01000024">
    <property type="protein sequence ID" value="SFH32399.1"/>
    <property type="molecule type" value="Genomic_DNA"/>
</dbReference>
<keyword evidence="7" id="KW-1185">Reference proteome</keyword>
<feature type="transmembrane region" description="Helical" evidence="5">
    <location>
        <begin position="244"/>
        <end position="262"/>
    </location>
</feature>
<name>A0A1I2Z4C2_9FIRM</name>
<evidence type="ECO:0000256" key="1">
    <source>
        <dbReference type="ARBA" id="ARBA00004141"/>
    </source>
</evidence>
<sequence length="269" mass="30202">MLIEYLPQKTFIHGLDVRTKLIGFTGLAILVFLFGHPLYNLAVALTVTALALSAGLPFKRTLGFLVPLLPVLVLIMLFSGFTQPDRFVLPANRTVLFYLLPQHNWGLTVGGLLTGCTMLIRLFAMIIASSLVTLTTPIDDFIQLFNKMKLPYEFSFVVATALRFIPTMDRKRLLIIDAQRSRGANPEKKGIIGHIKGCIPIMVPMMINSIMMANNLSMAMLNRGYGCSASRTFLTQISFKRRDYYTCFFIILVVVLGIYMRWGLHMGVL</sequence>
<evidence type="ECO:0000256" key="2">
    <source>
        <dbReference type="ARBA" id="ARBA00022692"/>
    </source>
</evidence>
<proteinExistence type="predicted"/>
<evidence type="ECO:0000313" key="6">
    <source>
        <dbReference type="EMBL" id="SFH32399.1"/>
    </source>
</evidence>
<dbReference type="STRING" id="341036.SAMN05660649_04751"/>